<evidence type="ECO:0000313" key="1">
    <source>
        <dbReference type="EMBL" id="KAH7933432.1"/>
    </source>
</evidence>
<organism evidence="1 2">
    <name type="scientific">Dermacentor silvarum</name>
    <name type="common">Tick</name>
    <dbReference type="NCBI Taxonomy" id="543639"/>
    <lineage>
        <taxon>Eukaryota</taxon>
        <taxon>Metazoa</taxon>
        <taxon>Ecdysozoa</taxon>
        <taxon>Arthropoda</taxon>
        <taxon>Chelicerata</taxon>
        <taxon>Arachnida</taxon>
        <taxon>Acari</taxon>
        <taxon>Parasitiformes</taxon>
        <taxon>Ixodida</taxon>
        <taxon>Ixodoidea</taxon>
        <taxon>Ixodidae</taxon>
        <taxon>Rhipicephalinae</taxon>
        <taxon>Dermacentor</taxon>
    </lineage>
</organism>
<accession>A0ACB8C3L9</accession>
<sequence>MPSLSCSSEPLYRAEFLESLAKRTRKVLEGHRVDRGWHEQDYWFVSALDLSWRPGRHPRTVRDSGDPTGIDVIYGNNDYRRGKIVRVKKWIRHFKYNDRTLAQDIAVLLASTAAASAISLTAAVAFTAMNGEQSPAGSARLLVPVPITLSLSSAPEPSPATLPPAAELNACRQQQFLLNRKISCDAMEPTNARIADQLPNSAIQPTQVRMDTTTSVQTNNLSGPASNAPELPAAQMMDITAPPLTSTHHRYNLLPSNQRTLMPRTAQCNNRIGDSNSAPTTTPHFQPVWSSRAAEADNRPWQKQRKRTKIQASSLNTPPQPVTRTRQTVLLRPAERFAVSEIPHGALQDGVMAIGGPQTQDYRIHIQPEANLIAIDAWNPSLIPRFLGLTTIQDRVRNFAFRPYEATPPDHARGIFHGFDVKDDGSTLLAQITCRTHKPVAARPLHSQGRSVLVTFAGPTLPRFITYRLHHKQITPFRGDGRHPLPPTWTHPRRMPG</sequence>
<comment type="caution">
    <text evidence="1">The sequence shown here is derived from an EMBL/GenBank/DDBJ whole genome shotgun (WGS) entry which is preliminary data.</text>
</comment>
<proteinExistence type="predicted"/>
<dbReference type="Proteomes" id="UP000821865">
    <property type="component" value="Chromosome 9"/>
</dbReference>
<name>A0ACB8C3L9_DERSI</name>
<protein>
    <submittedName>
        <fullName evidence="1">Uncharacterized protein</fullName>
    </submittedName>
</protein>
<keyword evidence="2" id="KW-1185">Reference proteome</keyword>
<evidence type="ECO:0000313" key="2">
    <source>
        <dbReference type="Proteomes" id="UP000821865"/>
    </source>
</evidence>
<reference evidence="1" key="1">
    <citation type="submission" date="2020-05" db="EMBL/GenBank/DDBJ databases">
        <title>Large-scale comparative analyses of tick genomes elucidate their genetic diversity and vector capacities.</title>
        <authorList>
            <person name="Jia N."/>
            <person name="Wang J."/>
            <person name="Shi W."/>
            <person name="Du L."/>
            <person name="Sun Y."/>
            <person name="Zhan W."/>
            <person name="Jiang J."/>
            <person name="Wang Q."/>
            <person name="Zhang B."/>
            <person name="Ji P."/>
            <person name="Sakyi L.B."/>
            <person name="Cui X."/>
            <person name="Yuan T."/>
            <person name="Jiang B."/>
            <person name="Yang W."/>
            <person name="Lam T.T.-Y."/>
            <person name="Chang Q."/>
            <person name="Ding S."/>
            <person name="Wang X."/>
            <person name="Zhu J."/>
            <person name="Ruan X."/>
            <person name="Zhao L."/>
            <person name="Wei J."/>
            <person name="Que T."/>
            <person name="Du C."/>
            <person name="Cheng J."/>
            <person name="Dai P."/>
            <person name="Han X."/>
            <person name="Huang E."/>
            <person name="Gao Y."/>
            <person name="Liu J."/>
            <person name="Shao H."/>
            <person name="Ye R."/>
            <person name="Li L."/>
            <person name="Wei W."/>
            <person name="Wang X."/>
            <person name="Wang C."/>
            <person name="Yang T."/>
            <person name="Huo Q."/>
            <person name="Li W."/>
            <person name="Guo W."/>
            <person name="Chen H."/>
            <person name="Zhou L."/>
            <person name="Ni X."/>
            <person name="Tian J."/>
            <person name="Zhou Y."/>
            <person name="Sheng Y."/>
            <person name="Liu T."/>
            <person name="Pan Y."/>
            <person name="Xia L."/>
            <person name="Li J."/>
            <person name="Zhao F."/>
            <person name="Cao W."/>
        </authorList>
    </citation>
    <scope>NUCLEOTIDE SEQUENCE</scope>
    <source>
        <strain evidence="1">Dsil-2018</strain>
    </source>
</reference>
<gene>
    <name evidence="1" type="ORF">HPB49_012528</name>
</gene>
<dbReference type="EMBL" id="CM023478">
    <property type="protein sequence ID" value="KAH7933432.1"/>
    <property type="molecule type" value="Genomic_DNA"/>
</dbReference>